<dbReference type="Gene3D" id="1.10.8.870">
    <property type="entry name" value="Alpha-glycerophosphate oxidase, cap domain"/>
    <property type="match status" value="1"/>
</dbReference>
<protein>
    <recommendedName>
        <fullName evidence="9">Glycerol-3-phosphate dehydrogenase</fullName>
        <ecNumber evidence="9">1.1.5.3</ecNumber>
    </recommendedName>
</protein>
<dbReference type="Gene3D" id="3.30.9.10">
    <property type="entry name" value="D-Amino Acid Oxidase, subunit A, domain 2"/>
    <property type="match status" value="1"/>
</dbReference>
<dbReference type="EMBL" id="UGYZ01000002">
    <property type="protein sequence ID" value="SUJ01413.1"/>
    <property type="molecule type" value="Genomic_DNA"/>
</dbReference>
<dbReference type="RefSeq" id="WP_115360529.1">
    <property type="nucleotide sequence ID" value="NZ_CP038012.1"/>
</dbReference>
<evidence type="ECO:0000256" key="1">
    <source>
        <dbReference type="ARBA" id="ARBA00001974"/>
    </source>
</evidence>
<dbReference type="PROSITE" id="PS00977">
    <property type="entry name" value="FAD_G3PDH_1"/>
    <property type="match status" value="1"/>
</dbReference>
<evidence type="ECO:0000256" key="3">
    <source>
        <dbReference type="ARBA" id="ARBA00007330"/>
    </source>
</evidence>
<keyword evidence="4 9" id="KW-0285">Flavoprotein</keyword>
<dbReference type="GO" id="GO:0009331">
    <property type="term" value="C:glycerol-3-phosphate dehydrogenase (FAD) complex"/>
    <property type="evidence" value="ECO:0007669"/>
    <property type="project" value="UniProtKB-UniRule"/>
</dbReference>
<dbReference type="AlphaFoldDB" id="A0A380BJH9"/>
<dbReference type="PANTHER" id="PTHR11985">
    <property type="entry name" value="GLYCEROL-3-PHOSPHATE DEHYDROGENASE"/>
    <property type="match status" value="1"/>
</dbReference>
<name>A0A380BJH9_SPOPA</name>
<evidence type="ECO:0000259" key="11">
    <source>
        <dbReference type="Pfam" id="PF16901"/>
    </source>
</evidence>
<keyword evidence="13" id="KW-1185">Reference proteome</keyword>
<reference evidence="12 13" key="1">
    <citation type="submission" date="2018-06" db="EMBL/GenBank/DDBJ databases">
        <authorList>
            <consortium name="Pathogen Informatics"/>
            <person name="Doyle S."/>
        </authorList>
    </citation>
    <scope>NUCLEOTIDE SEQUENCE [LARGE SCALE GENOMIC DNA]</scope>
    <source>
        <strain evidence="13">ATCC 11859 / DSM 33 / NCIB 8841 / NCTC 4822</strain>
    </source>
</reference>
<evidence type="ECO:0000256" key="5">
    <source>
        <dbReference type="ARBA" id="ARBA00022798"/>
    </source>
</evidence>
<dbReference type="GO" id="GO:0019563">
    <property type="term" value="P:glycerol catabolic process"/>
    <property type="evidence" value="ECO:0007669"/>
    <property type="project" value="UniProtKB-UniPathway"/>
</dbReference>
<dbReference type="GO" id="GO:0046168">
    <property type="term" value="P:glycerol-3-phosphate catabolic process"/>
    <property type="evidence" value="ECO:0007669"/>
    <property type="project" value="TreeGrafter"/>
</dbReference>
<proteinExistence type="inferred from homology"/>
<dbReference type="InterPro" id="IPR000447">
    <property type="entry name" value="G3P_DH_FAD-dep"/>
</dbReference>
<dbReference type="EC" id="1.1.5.3" evidence="9"/>
<dbReference type="PROSITE" id="PS00978">
    <property type="entry name" value="FAD_G3PDH_2"/>
    <property type="match status" value="1"/>
</dbReference>
<comment type="pathway">
    <text evidence="2">Polyol metabolism; glycerol degradation via glycerol kinase pathway; glycerone phosphate from sn-glycerol 3-phosphate (aerobic route): step 1/1.</text>
</comment>
<comment type="cofactor">
    <cofactor evidence="1 9">
        <name>FAD</name>
        <dbReference type="ChEBI" id="CHEBI:57692"/>
    </cofactor>
</comment>
<dbReference type="InterPro" id="IPR036188">
    <property type="entry name" value="FAD/NAD-bd_sf"/>
</dbReference>
<evidence type="ECO:0000256" key="9">
    <source>
        <dbReference type="RuleBase" id="RU361217"/>
    </source>
</evidence>
<evidence type="ECO:0000313" key="13">
    <source>
        <dbReference type="Proteomes" id="UP000254519"/>
    </source>
</evidence>
<dbReference type="Pfam" id="PF16901">
    <property type="entry name" value="DAO_C"/>
    <property type="match status" value="1"/>
</dbReference>
<keyword evidence="5" id="KW-0319">Glycerol metabolism</keyword>
<evidence type="ECO:0000256" key="8">
    <source>
        <dbReference type="ARBA" id="ARBA00049055"/>
    </source>
</evidence>
<organism evidence="12 13">
    <name type="scientific">Sporosarcina pasteurii</name>
    <name type="common">Bacillus pasteurii</name>
    <dbReference type="NCBI Taxonomy" id="1474"/>
    <lineage>
        <taxon>Bacteria</taxon>
        <taxon>Bacillati</taxon>
        <taxon>Bacillota</taxon>
        <taxon>Bacilli</taxon>
        <taxon>Bacillales</taxon>
        <taxon>Caryophanaceae</taxon>
        <taxon>Sporosarcina</taxon>
    </lineage>
</organism>
<dbReference type="InterPro" id="IPR038299">
    <property type="entry name" value="DAO_C_sf"/>
</dbReference>
<keyword evidence="7 9" id="KW-0560">Oxidoreductase</keyword>
<evidence type="ECO:0000256" key="2">
    <source>
        <dbReference type="ARBA" id="ARBA00004977"/>
    </source>
</evidence>
<comment type="catalytic activity">
    <reaction evidence="8 9">
        <text>a quinone + sn-glycerol 3-phosphate = dihydroxyacetone phosphate + a quinol</text>
        <dbReference type="Rhea" id="RHEA:18977"/>
        <dbReference type="ChEBI" id="CHEBI:24646"/>
        <dbReference type="ChEBI" id="CHEBI:57597"/>
        <dbReference type="ChEBI" id="CHEBI:57642"/>
        <dbReference type="ChEBI" id="CHEBI:132124"/>
        <dbReference type="EC" id="1.1.5.3"/>
    </reaction>
</comment>
<evidence type="ECO:0000313" key="12">
    <source>
        <dbReference type="EMBL" id="SUJ01413.1"/>
    </source>
</evidence>
<comment type="similarity">
    <text evidence="3 9">Belongs to the FAD-dependent glycerol-3-phosphate dehydrogenase family.</text>
</comment>
<dbReference type="Gene3D" id="3.50.50.60">
    <property type="entry name" value="FAD/NAD(P)-binding domain"/>
    <property type="match status" value="1"/>
</dbReference>
<evidence type="ECO:0000259" key="10">
    <source>
        <dbReference type="Pfam" id="PF01266"/>
    </source>
</evidence>
<dbReference type="Proteomes" id="UP000254519">
    <property type="component" value="Unassembled WGS sequence"/>
</dbReference>
<evidence type="ECO:0000256" key="6">
    <source>
        <dbReference type="ARBA" id="ARBA00022827"/>
    </source>
</evidence>
<dbReference type="InterPro" id="IPR006076">
    <property type="entry name" value="FAD-dep_OxRdtase"/>
</dbReference>
<dbReference type="InterPro" id="IPR031656">
    <property type="entry name" value="DAO_C"/>
</dbReference>
<feature type="domain" description="FAD dependent oxidoreductase" evidence="10">
    <location>
        <begin position="20"/>
        <end position="346"/>
    </location>
</feature>
<gene>
    <name evidence="12" type="primary">glpD</name>
    <name evidence="12" type="ORF">NCTC4822_01123</name>
</gene>
<accession>A0A380BJH9</accession>
<evidence type="ECO:0000256" key="4">
    <source>
        <dbReference type="ARBA" id="ARBA00022630"/>
    </source>
</evidence>
<keyword evidence="6" id="KW-0274">FAD</keyword>
<dbReference type="PANTHER" id="PTHR11985:SF35">
    <property type="entry name" value="ANAEROBIC GLYCEROL-3-PHOSPHATE DEHYDROGENASE SUBUNIT A"/>
    <property type="match status" value="1"/>
</dbReference>
<evidence type="ECO:0000256" key="7">
    <source>
        <dbReference type="ARBA" id="ARBA00023002"/>
    </source>
</evidence>
<dbReference type="OrthoDB" id="9766796at2"/>
<dbReference type="UniPathway" id="UPA00618">
    <property type="reaction ID" value="UER00674"/>
</dbReference>
<sequence>MFSSLQRPKIKQILNKYTFDLLVIGGGITGAGIALDAVTRGLSVALIDMQDFAAGTSSRSTKLVHGGLRYLKQLDVKVVAETGREREIVYQNARHITEPMQMLLPIYKDGTFGKRSTSIGLYVYDLLAKVHKNERREMLTAEEALEKEPFLKSEGLQGAGCYVEYQTDDARLTIETLKKAAERGVICLNYVKAEQFQYEQGKITGVYATDILTGDRLNIQAAKIVNATGPWVDELREQDDLLDNKKIIHTKGIHIVIDQVHFPLRQGLYFDAPDGRMIFAIPRGEKVYVGTTDTFYDGDKLEPKANEEEIAYLIDCVQCAFSTIQLKRWHIESTWAGIRPLISAEGKEPSEISRKDEIWVSDTGLITIAGGKLTGYRKMAETVVDKVVHYLDKKPFIPAVTEQLRLSGGEFNDAEHFHSFLRSKMHEATLYGLTLAEGNYLASFYGTNVDQLLVFANVLKNVENPLPLLMRVEVLYAIHYEMAITPSDYLIRRKGSLYFEIDKVEQYKLALVNYMAELLSYTELEKSTFLDELEGQIQFAKGGHSPYERMVT</sequence>
<dbReference type="SUPFAM" id="SSF51905">
    <property type="entry name" value="FAD/NAD(P)-binding domain"/>
    <property type="match status" value="1"/>
</dbReference>
<dbReference type="SUPFAM" id="SSF54373">
    <property type="entry name" value="FAD-linked reductases, C-terminal domain"/>
    <property type="match status" value="1"/>
</dbReference>
<dbReference type="PRINTS" id="PR01001">
    <property type="entry name" value="FADG3PDH"/>
</dbReference>
<feature type="domain" description="Alpha-glycerophosphate oxidase C-terminal" evidence="11">
    <location>
        <begin position="400"/>
        <end position="523"/>
    </location>
</feature>
<dbReference type="GO" id="GO:0004368">
    <property type="term" value="F:glycerol-3-phosphate dehydrogenase (quinone) activity"/>
    <property type="evidence" value="ECO:0007669"/>
    <property type="project" value="UniProtKB-EC"/>
</dbReference>
<dbReference type="Pfam" id="PF01266">
    <property type="entry name" value="DAO"/>
    <property type="match status" value="1"/>
</dbReference>